<evidence type="ECO:0000313" key="1">
    <source>
        <dbReference type="EMBL" id="MFD2409000.1"/>
    </source>
</evidence>
<comment type="caution">
    <text evidence="1">The sequence shown here is derived from an EMBL/GenBank/DDBJ whole genome shotgun (WGS) entry which is preliminary data.</text>
</comment>
<dbReference type="RefSeq" id="WP_209992017.1">
    <property type="nucleotide sequence ID" value="NZ_JBHUKY010000011.1"/>
</dbReference>
<sequence length="360" mass="43246">MNEKLKNTTQTLGSGILPVSYPMITTYTQHAHLLSILTHYECAHPWIFSNYIQLFINKDYKHNWGDFYFPLTYELRPSDACKWITTQKIHRDTVTTKWDSVIHFIIENINANHYIHTMVNYFNVPLSDRYHRLHLHHDIFVYGYDLNREILYVSDFFKNGVYSQAEISFADFNLAFNTNHLTTNHDYLREMVYLYKFNEQNQDNFSADTLVNSIRNYFTKRTPEYWEMFNYGGDRDNLDFGMQIYTTLFNYVKETSENKSKLDIRPFHLLYDHKKIMTLRLKYLYDNRHLINLNQEHIDEFTAIEVKAKILVNVAFKYNLTRDMSISESLYRLITNIENEESIFLERWLEKVGIPKPVVF</sequence>
<dbReference type="EMBL" id="JBHUKY010000011">
    <property type="protein sequence ID" value="MFD2409000.1"/>
    <property type="molecule type" value="Genomic_DNA"/>
</dbReference>
<evidence type="ECO:0008006" key="3">
    <source>
        <dbReference type="Google" id="ProtNLM"/>
    </source>
</evidence>
<proteinExistence type="predicted"/>
<name>A0ABW5F544_9BACL</name>
<organism evidence="1 2">
    <name type="scientific">Paenibacillus rhizoplanae</name>
    <dbReference type="NCBI Taxonomy" id="1917181"/>
    <lineage>
        <taxon>Bacteria</taxon>
        <taxon>Bacillati</taxon>
        <taxon>Bacillota</taxon>
        <taxon>Bacilli</taxon>
        <taxon>Bacillales</taxon>
        <taxon>Paenibacillaceae</taxon>
        <taxon>Paenibacillus</taxon>
    </lineage>
</organism>
<reference evidence="2" key="1">
    <citation type="journal article" date="2019" name="Int. J. Syst. Evol. Microbiol.">
        <title>The Global Catalogue of Microorganisms (GCM) 10K type strain sequencing project: providing services to taxonomists for standard genome sequencing and annotation.</title>
        <authorList>
            <consortium name="The Broad Institute Genomics Platform"/>
            <consortium name="The Broad Institute Genome Sequencing Center for Infectious Disease"/>
            <person name="Wu L."/>
            <person name="Ma J."/>
        </authorList>
    </citation>
    <scope>NUCLEOTIDE SEQUENCE [LARGE SCALE GENOMIC DNA]</scope>
    <source>
        <strain evidence="2">CCM 8725</strain>
    </source>
</reference>
<gene>
    <name evidence="1" type="ORF">ACFSX3_03920</name>
</gene>
<keyword evidence="2" id="KW-1185">Reference proteome</keyword>
<evidence type="ECO:0000313" key="2">
    <source>
        <dbReference type="Proteomes" id="UP001597448"/>
    </source>
</evidence>
<dbReference type="Proteomes" id="UP001597448">
    <property type="component" value="Unassembled WGS sequence"/>
</dbReference>
<protein>
    <recommendedName>
        <fullName evidence="3">Butirosin biosynthesis protein H N-terminal domain-containing protein</fullName>
    </recommendedName>
</protein>
<accession>A0ABW5F544</accession>